<dbReference type="EC" id="1.97.1.4" evidence="10"/>
<dbReference type="SFLD" id="SFLDG01066">
    <property type="entry name" value="organic_radical-activating_enz"/>
    <property type="match status" value="1"/>
</dbReference>
<evidence type="ECO:0000256" key="5">
    <source>
        <dbReference type="ARBA" id="ARBA00022691"/>
    </source>
</evidence>
<comment type="function">
    <text evidence="1 10">Activation of pyruvate formate-lyase under anaerobic conditions by generation of an organic free radical, using S-adenosylmethionine and reduced flavodoxin as cosubstrates to produce 5'-deoxy-adenosine.</text>
</comment>
<sequence>MPITQSSISGRIHSFESCGTVDGPGIRFVVFTQGCPLRCLYCHNPDCQDSSGGREVTVSEILEEVVKYRSYMEFSQGGVTVTGGEPLMQPEFVREIFRQCQTLGIHTALDTSGYIPVEVAKPVLDNTDLVLLDIKSYQPETYRAVTCVSVEPTLKFAQYLDKINKPTWIRFVLVPELTNQAKNMEGLAQFLSTFRNVERLEILPFHKMGEYKWEALGYDYQLKDTPEPTAEQINQAIDIFSQYQLPVVA</sequence>
<dbReference type="SFLD" id="SFLDS00029">
    <property type="entry name" value="Radical_SAM"/>
    <property type="match status" value="1"/>
</dbReference>
<keyword evidence="7 10" id="KW-0560">Oxidoreductase</keyword>
<evidence type="ECO:0000313" key="13">
    <source>
        <dbReference type="Proteomes" id="UP001056708"/>
    </source>
</evidence>
<keyword evidence="12" id="KW-0670">Pyruvate</keyword>
<dbReference type="PANTHER" id="PTHR30352:SF5">
    <property type="entry name" value="PYRUVATE FORMATE-LYASE 1-ACTIVATING ENZYME"/>
    <property type="match status" value="1"/>
</dbReference>
<evidence type="ECO:0000256" key="3">
    <source>
        <dbReference type="ARBA" id="ARBA00021356"/>
    </source>
</evidence>
<dbReference type="InterPro" id="IPR013785">
    <property type="entry name" value="Aldolase_TIM"/>
</dbReference>
<reference evidence="12" key="1">
    <citation type="submission" date="2022-06" db="EMBL/GenBank/DDBJ databases">
        <title>Genome sequence of Phormidium yuhuli AB48 isolated from an industrial photobioreactor environment.</title>
        <authorList>
            <person name="Qiu Y."/>
            <person name="Noonan A.J.C."/>
            <person name="Dofher K."/>
            <person name="Koch M."/>
            <person name="Kieft B."/>
            <person name="Lin X."/>
            <person name="Ziels R.M."/>
            <person name="Hallam S.J."/>
        </authorList>
    </citation>
    <scope>NUCLEOTIDE SEQUENCE</scope>
    <source>
        <strain evidence="12">AB48</strain>
    </source>
</reference>
<dbReference type="Pfam" id="PF04055">
    <property type="entry name" value="Radical_SAM"/>
    <property type="match status" value="1"/>
</dbReference>
<comment type="subcellular location">
    <subcellularLocation>
        <location evidence="10">Cytoplasm</location>
    </subcellularLocation>
</comment>
<dbReference type="PIRSF" id="PIRSF000371">
    <property type="entry name" value="PFL_act_enz"/>
    <property type="match status" value="1"/>
</dbReference>
<evidence type="ECO:0000256" key="1">
    <source>
        <dbReference type="ARBA" id="ARBA00003141"/>
    </source>
</evidence>
<evidence type="ECO:0000256" key="7">
    <source>
        <dbReference type="ARBA" id="ARBA00023002"/>
    </source>
</evidence>
<dbReference type="SUPFAM" id="SSF102114">
    <property type="entry name" value="Radical SAM enzymes"/>
    <property type="match status" value="1"/>
</dbReference>
<dbReference type="SFLD" id="SFLDG01067">
    <property type="entry name" value="SPASM/twitch_domain_containing"/>
    <property type="match status" value="1"/>
</dbReference>
<comment type="cofactor">
    <cofactor evidence="10">
        <name>[4Fe-4S] cluster</name>
        <dbReference type="ChEBI" id="CHEBI:49883"/>
    </cofactor>
    <text evidence="10">Binds 1 [4Fe-4S] cluster. The cluster is coordinated with 3 cysteines and an exchangeable S-adenosyl-L-methionine.</text>
</comment>
<dbReference type="GO" id="GO:0043365">
    <property type="term" value="F:[formate-C-acetyltransferase]-activating enzyme activity"/>
    <property type="evidence" value="ECO:0007669"/>
    <property type="project" value="UniProtKB-EC"/>
</dbReference>
<accession>A0ABY5AR63</accession>
<keyword evidence="8 10" id="KW-0408">Iron</keyword>
<dbReference type="NCBIfam" id="TIGR02493">
    <property type="entry name" value="PFLA"/>
    <property type="match status" value="1"/>
</dbReference>
<dbReference type="PANTHER" id="PTHR30352">
    <property type="entry name" value="PYRUVATE FORMATE-LYASE-ACTIVATING ENZYME"/>
    <property type="match status" value="1"/>
</dbReference>
<evidence type="ECO:0000256" key="10">
    <source>
        <dbReference type="RuleBase" id="RU362053"/>
    </source>
</evidence>
<dbReference type="InterPro" id="IPR058240">
    <property type="entry name" value="rSAM_sf"/>
</dbReference>
<dbReference type="PROSITE" id="PS01087">
    <property type="entry name" value="RADICAL_ACTIVATING"/>
    <property type="match status" value="1"/>
</dbReference>
<dbReference type="InterPro" id="IPR012839">
    <property type="entry name" value="Organic_radical_activase"/>
</dbReference>
<evidence type="ECO:0000313" key="12">
    <source>
        <dbReference type="EMBL" id="USR91709.1"/>
    </source>
</evidence>
<comment type="catalytic activity">
    <reaction evidence="10">
        <text>glycyl-[formate C-acetyltransferase] + reduced [flavodoxin] + S-adenosyl-L-methionine = glycin-2-yl radical-[formate C-acetyltransferase] + semiquinone [flavodoxin] + 5'-deoxyadenosine + L-methionine + H(+)</text>
        <dbReference type="Rhea" id="RHEA:19225"/>
        <dbReference type="Rhea" id="RHEA-COMP:10622"/>
        <dbReference type="Rhea" id="RHEA-COMP:12190"/>
        <dbReference type="Rhea" id="RHEA-COMP:12191"/>
        <dbReference type="Rhea" id="RHEA-COMP:14480"/>
        <dbReference type="ChEBI" id="CHEBI:15378"/>
        <dbReference type="ChEBI" id="CHEBI:17319"/>
        <dbReference type="ChEBI" id="CHEBI:29947"/>
        <dbReference type="ChEBI" id="CHEBI:32722"/>
        <dbReference type="ChEBI" id="CHEBI:57618"/>
        <dbReference type="ChEBI" id="CHEBI:57844"/>
        <dbReference type="ChEBI" id="CHEBI:59789"/>
        <dbReference type="ChEBI" id="CHEBI:140311"/>
        <dbReference type="EC" id="1.97.1.4"/>
    </reaction>
</comment>
<keyword evidence="4 10" id="KW-0004">4Fe-4S</keyword>
<name>A0ABY5AR63_9CYAN</name>
<evidence type="ECO:0000256" key="6">
    <source>
        <dbReference type="ARBA" id="ARBA00022723"/>
    </source>
</evidence>
<evidence type="ECO:0000256" key="4">
    <source>
        <dbReference type="ARBA" id="ARBA00022485"/>
    </source>
</evidence>
<dbReference type="InterPro" id="IPR001989">
    <property type="entry name" value="Radical_activat_CS"/>
</dbReference>
<protein>
    <recommendedName>
        <fullName evidence="3 10">Pyruvate formate-lyase-activating enzyme</fullName>
        <ecNumber evidence="10">1.97.1.4</ecNumber>
    </recommendedName>
</protein>
<keyword evidence="10" id="KW-0963">Cytoplasm</keyword>
<dbReference type="Proteomes" id="UP001056708">
    <property type="component" value="Chromosome"/>
</dbReference>
<proteinExistence type="inferred from homology"/>
<keyword evidence="6 10" id="KW-0479">Metal-binding</keyword>
<evidence type="ECO:0000259" key="11">
    <source>
        <dbReference type="PROSITE" id="PS51918"/>
    </source>
</evidence>
<keyword evidence="5 10" id="KW-0949">S-adenosyl-L-methionine</keyword>
<keyword evidence="9 10" id="KW-0411">Iron-sulfur</keyword>
<keyword evidence="13" id="KW-1185">Reference proteome</keyword>
<dbReference type="Gene3D" id="3.20.20.70">
    <property type="entry name" value="Aldolase class I"/>
    <property type="match status" value="1"/>
</dbReference>
<feature type="domain" description="Radical SAM core" evidence="11">
    <location>
        <begin position="21"/>
        <end position="244"/>
    </location>
</feature>
<dbReference type="EMBL" id="CP098611">
    <property type="protein sequence ID" value="USR91709.1"/>
    <property type="molecule type" value="Genomic_DNA"/>
</dbReference>
<evidence type="ECO:0000256" key="9">
    <source>
        <dbReference type="ARBA" id="ARBA00023014"/>
    </source>
</evidence>
<dbReference type="InterPro" id="IPR007197">
    <property type="entry name" value="rSAM"/>
</dbReference>
<dbReference type="InterPro" id="IPR034457">
    <property type="entry name" value="Organic_radical-activating"/>
</dbReference>
<evidence type="ECO:0000256" key="8">
    <source>
        <dbReference type="ARBA" id="ARBA00023004"/>
    </source>
</evidence>
<gene>
    <name evidence="12" type="primary">pflA</name>
    <name evidence="12" type="ORF">NEA10_02985</name>
</gene>
<dbReference type="RefSeq" id="WP_252663739.1">
    <property type="nucleotide sequence ID" value="NZ_CP098611.1"/>
</dbReference>
<dbReference type="InterPro" id="IPR012838">
    <property type="entry name" value="PFL1_activating"/>
</dbReference>
<comment type="similarity">
    <text evidence="2 10">Belongs to the organic radical-activating enzymes family.</text>
</comment>
<dbReference type="CDD" id="cd01335">
    <property type="entry name" value="Radical_SAM"/>
    <property type="match status" value="1"/>
</dbReference>
<evidence type="ECO:0000256" key="2">
    <source>
        <dbReference type="ARBA" id="ARBA00009777"/>
    </source>
</evidence>
<dbReference type="PROSITE" id="PS51918">
    <property type="entry name" value="RADICAL_SAM"/>
    <property type="match status" value="1"/>
</dbReference>
<organism evidence="12 13">
    <name type="scientific">Phormidium yuhuli AB48</name>
    <dbReference type="NCBI Taxonomy" id="2940671"/>
    <lineage>
        <taxon>Bacteria</taxon>
        <taxon>Bacillati</taxon>
        <taxon>Cyanobacteriota</taxon>
        <taxon>Cyanophyceae</taxon>
        <taxon>Oscillatoriophycideae</taxon>
        <taxon>Oscillatoriales</taxon>
        <taxon>Oscillatoriaceae</taxon>
        <taxon>Phormidium</taxon>
        <taxon>Phormidium yuhuli</taxon>
    </lineage>
</organism>